<dbReference type="AlphaFoldDB" id="W4QAU8"/>
<feature type="transmembrane region" description="Helical" evidence="1">
    <location>
        <begin position="6"/>
        <end position="27"/>
    </location>
</feature>
<dbReference type="InterPro" id="IPR024515">
    <property type="entry name" value="DUF3397"/>
</dbReference>
<keyword evidence="1" id="KW-0472">Membrane</keyword>
<comment type="caution">
    <text evidence="2">The sequence shown here is derived from an EMBL/GenBank/DDBJ whole genome shotgun (WGS) entry which is preliminary data.</text>
</comment>
<keyword evidence="1" id="KW-1133">Transmembrane helix</keyword>
<dbReference type="InterPro" id="IPR016945">
    <property type="entry name" value="UCP030092"/>
</dbReference>
<organism evidence="2 3">
    <name type="scientific">Halalkalibacter hemicellulosilyticusJCM 9152</name>
    <dbReference type="NCBI Taxonomy" id="1236971"/>
    <lineage>
        <taxon>Bacteria</taxon>
        <taxon>Bacillati</taxon>
        <taxon>Bacillota</taxon>
        <taxon>Bacilli</taxon>
        <taxon>Bacillales</taxon>
        <taxon>Bacillaceae</taxon>
        <taxon>Halalkalibacter</taxon>
    </lineage>
</organism>
<feature type="transmembrane region" description="Helical" evidence="1">
    <location>
        <begin position="63"/>
        <end position="86"/>
    </location>
</feature>
<keyword evidence="1" id="KW-0812">Transmembrane</keyword>
<reference evidence="2" key="1">
    <citation type="journal article" date="2014" name="Genome Announc.">
        <title>Draft Genome Sequences of Three Alkaliphilic Bacillus Strains, Bacillus wakoensis JCM 9140T, Bacillus akibai JCM 9157T, and Bacillus hemicellulosilyticus JCM 9152T.</title>
        <authorList>
            <person name="Yuki M."/>
            <person name="Oshima K."/>
            <person name="Suda W."/>
            <person name="Oshida Y."/>
            <person name="Kitamura K."/>
            <person name="Iida T."/>
            <person name="Hattori M."/>
            <person name="Ohkuma M."/>
        </authorList>
    </citation>
    <scope>NUCLEOTIDE SEQUENCE [LARGE SCALE GENOMIC DNA]</scope>
    <source>
        <strain evidence="2">JCM 9152</strain>
    </source>
</reference>
<accession>W4QAU8</accession>
<sequence length="128" mass="15255">MDIFVWLIATLVTLPLLSWYVCYWIYVKRKKNKKKAIRFASDWSTVLFIASVHFILLEIFGRSFLFIVLGVVVLIAIGFTWLHWYISEDIHIRKLIRGIWRFNFIVFFLLHVSLFFVGLLVSIIRLNS</sequence>
<proteinExistence type="predicted"/>
<dbReference type="RefSeq" id="WP_035340414.1">
    <property type="nucleotide sequence ID" value="NZ_BAUU01000003.1"/>
</dbReference>
<name>W4QAU8_9BACI</name>
<evidence type="ECO:0008006" key="4">
    <source>
        <dbReference type="Google" id="ProtNLM"/>
    </source>
</evidence>
<dbReference type="Proteomes" id="UP000018895">
    <property type="component" value="Unassembled WGS sequence"/>
</dbReference>
<dbReference type="STRING" id="1236971.JCM9152_481"/>
<gene>
    <name evidence="2" type="ORF">JCM9152_481</name>
</gene>
<keyword evidence="3" id="KW-1185">Reference proteome</keyword>
<evidence type="ECO:0000313" key="3">
    <source>
        <dbReference type="Proteomes" id="UP000018895"/>
    </source>
</evidence>
<dbReference type="Pfam" id="PF11877">
    <property type="entry name" value="DUF3397"/>
    <property type="match status" value="1"/>
</dbReference>
<dbReference type="EMBL" id="BAUU01000003">
    <property type="protein sequence ID" value="GAE29140.1"/>
    <property type="molecule type" value="Genomic_DNA"/>
</dbReference>
<feature type="transmembrane region" description="Helical" evidence="1">
    <location>
        <begin position="39"/>
        <end position="57"/>
    </location>
</feature>
<protein>
    <recommendedName>
        <fullName evidence="4">DUF3397 domain-containing protein</fullName>
    </recommendedName>
</protein>
<evidence type="ECO:0000256" key="1">
    <source>
        <dbReference type="SAM" id="Phobius"/>
    </source>
</evidence>
<evidence type="ECO:0000313" key="2">
    <source>
        <dbReference type="EMBL" id="GAE29140.1"/>
    </source>
</evidence>
<dbReference type="PIRSF" id="PIRSF030092">
    <property type="entry name" value="UCP030092"/>
    <property type="match status" value="1"/>
</dbReference>
<feature type="transmembrane region" description="Helical" evidence="1">
    <location>
        <begin position="98"/>
        <end position="124"/>
    </location>
</feature>